<keyword evidence="4" id="KW-1185">Reference proteome</keyword>
<dbReference type="PANTHER" id="PTHR19919">
    <property type="entry name" value="WD REPEAT CONTAINING PROTEIN"/>
    <property type="match status" value="1"/>
</dbReference>
<evidence type="ECO:0000313" key="3">
    <source>
        <dbReference type="EMBL" id="GER37000.1"/>
    </source>
</evidence>
<proteinExistence type="predicted"/>
<keyword evidence="1" id="KW-0853">WD repeat</keyword>
<keyword evidence="2" id="KW-0677">Repeat</keyword>
<dbReference type="AlphaFoldDB" id="A0A5A7PW01"/>
<gene>
    <name evidence="3" type="ORF">STAS_13388</name>
</gene>
<sequence length="163" mass="17809">MSSGIRFVKASQKFLTTPAGDRVLAADFGSLWNSSDGGSEPQKDAHPNHVEIVQLDDSTSEILPAHQAHLRARQGVPAPRFAHLLRLCQISDSDGGRRMELKSLLNNCRNSEFSGPLTSFDWNEAEPQRIGTSISSLVAARNALAKVEQTKAKQIIDVGHRKP</sequence>
<dbReference type="OrthoDB" id="24670at2759"/>
<name>A0A5A7PW01_STRAF</name>
<reference evidence="4" key="1">
    <citation type="journal article" date="2019" name="Curr. Biol.">
        <title>Genome Sequence of Striga asiatica Provides Insight into the Evolution of Plant Parasitism.</title>
        <authorList>
            <person name="Yoshida S."/>
            <person name="Kim S."/>
            <person name="Wafula E.K."/>
            <person name="Tanskanen J."/>
            <person name="Kim Y.M."/>
            <person name="Honaas L."/>
            <person name="Yang Z."/>
            <person name="Spallek T."/>
            <person name="Conn C.E."/>
            <person name="Ichihashi Y."/>
            <person name="Cheong K."/>
            <person name="Cui S."/>
            <person name="Der J.P."/>
            <person name="Gundlach H."/>
            <person name="Jiao Y."/>
            <person name="Hori C."/>
            <person name="Ishida J.K."/>
            <person name="Kasahara H."/>
            <person name="Kiba T."/>
            <person name="Kim M.S."/>
            <person name="Koo N."/>
            <person name="Laohavisit A."/>
            <person name="Lee Y.H."/>
            <person name="Lumba S."/>
            <person name="McCourt P."/>
            <person name="Mortimer J.C."/>
            <person name="Mutuku J.M."/>
            <person name="Nomura T."/>
            <person name="Sasaki-Sekimoto Y."/>
            <person name="Seto Y."/>
            <person name="Wang Y."/>
            <person name="Wakatake T."/>
            <person name="Sakakibara H."/>
            <person name="Demura T."/>
            <person name="Yamaguchi S."/>
            <person name="Yoneyama K."/>
            <person name="Manabe R.I."/>
            <person name="Nelson D.C."/>
            <person name="Schulman A.H."/>
            <person name="Timko M.P."/>
            <person name="dePamphilis C.W."/>
            <person name="Choi D."/>
            <person name="Shirasu K."/>
        </authorList>
    </citation>
    <scope>NUCLEOTIDE SEQUENCE [LARGE SCALE GENOMIC DNA]</scope>
    <source>
        <strain evidence="4">cv. UVA1</strain>
    </source>
</reference>
<dbReference type="Proteomes" id="UP000325081">
    <property type="component" value="Unassembled WGS sequence"/>
</dbReference>
<organism evidence="3 4">
    <name type="scientific">Striga asiatica</name>
    <name type="common">Asiatic witchweed</name>
    <name type="synonym">Buchnera asiatica</name>
    <dbReference type="NCBI Taxonomy" id="4170"/>
    <lineage>
        <taxon>Eukaryota</taxon>
        <taxon>Viridiplantae</taxon>
        <taxon>Streptophyta</taxon>
        <taxon>Embryophyta</taxon>
        <taxon>Tracheophyta</taxon>
        <taxon>Spermatophyta</taxon>
        <taxon>Magnoliopsida</taxon>
        <taxon>eudicotyledons</taxon>
        <taxon>Gunneridae</taxon>
        <taxon>Pentapetalae</taxon>
        <taxon>asterids</taxon>
        <taxon>lamiids</taxon>
        <taxon>Lamiales</taxon>
        <taxon>Orobanchaceae</taxon>
        <taxon>Buchnereae</taxon>
        <taxon>Striga</taxon>
    </lineage>
</organism>
<dbReference type="InterPro" id="IPR045159">
    <property type="entry name" value="DCAF7-like"/>
</dbReference>
<evidence type="ECO:0000256" key="2">
    <source>
        <dbReference type="ARBA" id="ARBA00022737"/>
    </source>
</evidence>
<dbReference type="EMBL" id="BKCP01005261">
    <property type="protein sequence ID" value="GER37000.1"/>
    <property type="molecule type" value="Genomic_DNA"/>
</dbReference>
<protein>
    <submittedName>
        <fullName evidence="3">Transducin/WD40 repeat-like superfamily protein</fullName>
    </submittedName>
</protein>
<comment type="caution">
    <text evidence="3">The sequence shown here is derived from an EMBL/GenBank/DDBJ whole genome shotgun (WGS) entry which is preliminary data.</text>
</comment>
<accession>A0A5A7PW01</accession>
<evidence type="ECO:0000313" key="4">
    <source>
        <dbReference type="Proteomes" id="UP000325081"/>
    </source>
</evidence>
<evidence type="ECO:0000256" key="1">
    <source>
        <dbReference type="ARBA" id="ARBA00022574"/>
    </source>
</evidence>